<sequence>MTPLHFTEHSFQIDIMATSEVAETARSLNNPIFIRTGQILSLLGALIALKFFQLVTFILRLDNSRKRPLKSSVTRAIVRREQLIIDIFLSIMPEDVFRSPTSPDAFELTSLPSTDSQPSVSADEGRASSDVQRPLIALPPGVQPPGSAQATSDLKKNPELEIAVREKSQHDEREARGASAGAAMQTDLAIGPGRWSWNPIARPWPADSVTLPLTNDSQAVLEMEAGSRPSRSMESFPGNFPISDVVDIHTASTLSQCMRGRGATSVRPFSDL</sequence>
<reference evidence="4" key="1">
    <citation type="submission" date="2019-04" db="EMBL/GenBank/DDBJ databases">
        <title>Friends and foes A comparative genomics studyof 23 Aspergillus species from section Flavi.</title>
        <authorList>
            <consortium name="DOE Joint Genome Institute"/>
            <person name="Kjaerbolling I."/>
            <person name="Vesth T."/>
            <person name="Frisvad J.C."/>
            <person name="Nybo J.L."/>
            <person name="Theobald S."/>
            <person name="Kildgaard S."/>
            <person name="Isbrandt T."/>
            <person name="Kuo A."/>
            <person name="Sato A."/>
            <person name="Lyhne E.K."/>
            <person name="Kogle M.E."/>
            <person name="Wiebenga A."/>
            <person name="Kun R.S."/>
            <person name="Lubbers R.J."/>
            <person name="Makela M.R."/>
            <person name="Barry K."/>
            <person name="Chovatia M."/>
            <person name="Clum A."/>
            <person name="Daum C."/>
            <person name="Haridas S."/>
            <person name="He G."/>
            <person name="LaButti K."/>
            <person name="Lipzen A."/>
            <person name="Mondo S."/>
            <person name="Riley R."/>
            <person name="Salamov A."/>
            <person name="Simmons B.A."/>
            <person name="Magnuson J.K."/>
            <person name="Henrissat B."/>
            <person name="Mortensen U.H."/>
            <person name="Larsen T.O."/>
            <person name="Devries R.P."/>
            <person name="Grigoriev I.V."/>
            <person name="Machida M."/>
            <person name="Baker S.E."/>
            <person name="Andersen M.R."/>
        </authorList>
    </citation>
    <scope>NUCLEOTIDE SEQUENCE [LARGE SCALE GENOMIC DNA]</scope>
    <source>
        <strain evidence="4">CBS 553.77</strain>
    </source>
</reference>
<feature type="region of interest" description="Disordered" evidence="1">
    <location>
        <begin position="107"/>
        <end position="157"/>
    </location>
</feature>
<dbReference type="OrthoDB" id="4326871at2759"/>
<gene>
    <name evidence="3" type="ORF">BDV28DRAFT_140805</name>
</gene>
<evidence type="ECO:0000313" key="3">
    <source>
        <dbReference type="EMBL" id="KAE8349644.1"/>
    </source>
</evidence>
<keyword evidence="2" id="KW-0812">Transmembrane</keyword>
<dbReference type="AlphaFoldDB" id="A0A5N6YW05"/>
<organism evidence="3 4">
    <name type="scientific">Aspergillus coremiiformis</name>
    <dbReference type="NCBI Taxonomy" id="138285"/>
    <lineage>
        <taxon>Eukaryota</taxon>
        <taxon>Fungi</taxon>
        <taxon>Dikarya</taxon>
        <taxon>Ascomycota</taxon>
        <taxon>Pezizomycotina</taxon>
        <taxon>Eurotiomycetes</taxon>
        <taxon>Eurotiomycetidae</taxon>
        <taxon>Eurotiales</taxon>
        <taxon>Aspergillaceae</taxon>
        <taxon>Aspergillus</taxon>
        <taxon>Aspergillus subgen. Circumdati</taxon>
    </lineage>
</organism>
<feature type="compositionally biased region" description="Polar residues" evidence="1">
    <location>
        <begin position="110"/>
        <end position="120"/>
    </location>
</feature>
<name>A0A5N6YW05_9EURO</name>
<evidence type="ECO:0000313" key="4">
    <source>
        <dbReference type="Proteomes" id="UP000327118"/>
    </source>
</evidence>
<dbReference type="Proteomes" id="UP000327118">
    <property type="component" value="Unassembled WGS sequence"/>
</dbReference>
<protein>
    <submittedName>
        <fullName evidence="3">Uncharacterized protein</fullName>
    </submittedName>
</protein>
<evidence type="ECO:0000256" key="2">
    <source>
        <dbReference type="SAM" id="Phobius"/>
    </source>
</evidence>
<keyword evidence="4" id="KW-1185">Reference proteome</keyword>
<keyword evidence="2" id="KW-1133">Transmembrane helix</keyword>
<feature type="transmembrane region" description="Helical" evidence="2">
    <location>
        <begin position="39"/>
        <end position="61"/>
    </location>
</feature>
<dbReference type="EMBL" id="ML739287">
    <property type="protein sequence ID" value="KAE8349644.1"/>
    <property type="molecule type" value="Genomic_DNA"/>
</dbReference>
<keyword evidence="2" id="KW-0472">Membrane</keyword>
<accession>A0A5N6YW05</accession>
<proteinExistence type="predicted"/>
<evidence type="ECO:0000256" key="1">
    <source>
        <dbReference type="SAM" id="MobiDB-lite"/>
    </source>
</evidence>